<evidence type="ECO:0000256" key="2">
    <source>
        <dbReference type="SAM" id="Phobius"/>
    </source>
</evidence>
<accession>A0ABP6XMD1</accession>
<keyword evidence="2" id="KW-0472">Membrane</keyword>
<dbReference type="Proteomes" id="UP001500689">
    <property type="component" value="Unassembled WGS sequence"/>
</dbReference>
<evidence type="ECO:0000313" key="4">
    <source>
        <dbReference type="Proteomes" id="UP001500689"/>
    </source>
</evidence>
<comment type="caution">
    <text evidence="3">The sequence shown here is derived from an EMBL/GenBank/DDBJ whole genome shotgun (WGS) entry which is preliminary data.</text>
</comment>
<evidence type="ECO:0000256" key="1">
    <source>
        <dbReference type="SAM" id="MobiDB-lite"/>
    </source>
</evidence>
<evidence type="ECO:0000313" key="3">
    <source>
        <dbReference type="EMBL" id="GAA3568391.1"/>
    </source>
</evidence>
<gene>
    <name evidence="3" type="ORF">GCM10022222_60480</name>
</gene>
<name>A0ABP6XMD1_9PSEU</name>
<feature type="transmembrane region" description="Helical" evidence="2">
    <location>
        <begin position="97"/>
        <end position="117"/>
    </location>
</feature>
<keyword evidence="2" id="KW-1133">Transmembrane helix</keyword>
<feature type="region of interest" description="Disordered" evidence="1">
    <location>
        <begin position="1"/>
        <end position="51"/>
    </location>
</feature>
<reference evidence="4" key="1">
    <citation type="journal article" date="2019" name="Int. J. Syst. Evol. Microbiol.">
        <title>The Global Catalogue of Microorganisms (GCM) 10K type strain sequencing project: providing services to taxonomists for standard genome sequencing and annotation.</title>
        <authorList>
            <consortium name="The Broad Institute Genomics Platform"/>
            <consortium name="The Broad Institute Genome Sequencing Center for Infectious Disease"/>
            <person name="Wu L."/>
            <person name="Ma J."/>
        </authorList>
    </citation>
    <scope>NUCLEOTIDE SEQUENCE [LARGE SCALE GENOMIC DNA]</scope>
    <source>
        <strain evidence="4">JCM 16898</strain>
    </source>
</reference>
<organism evidence="3 4">
    <name type="scientific">Amycolatopsis ultiminotia</name>
    <dbReference type="NCBI Taxonomy" id="543629"/>
    <lineage>
        <taxon>Bacteria</taxon>
        <taxon>Bacillati</taxon>
        <taxon>Actinomycetota</taxon>
        <taxon>Actinomycetes</taxon>
        <taxon>Pseudonocardiales</taxon>
        <taxon>Pseudonocardiaceae</taxon>
        <taxon>Amycolatopsis</taxon>
    </lineage>
</organism>
<proteinExistence type="predicted"/>
<feature type="region of interest" description="Disordered" evidence="1">
    <location>
        <begin position="173"/>
        <end position="231"/>
    </location>
</feature>
<dbReference type="RefSeq" id="WP_344865875.1">
    <property type="nucleotide sequence ID" value="NZ_BAAAZN010000015.1"/>
</dbReference>
<dbReference type="EMBL" id="BAAAZN010000015">
    <property type="protein sequence ID" value="GAA3568391.1"/>
    <property type="molecule type" value="Genomic_DNA"/>
</dbReference>
<keyword evidence="2" id="KW-0812">Transmembrane</keyword>
<protein>
    <recommendedName>
        <fullName evidence="5">Cell division protein FtsL</fullName>
    </recommendedName>
</protein>
<sequence>MTAPTKSRRTGAETRRRAQAGTTVEPEPQITTTRPEVSPRRATRGRTTAAERAYARRAQRADLLRQRAPKRPVAEPEPLAAKQVRTRLKLRWPRSRASFVLVMMGLLAVGVASTLWLTTQAIADSYRLEQLRTTNAGLAESKDRLERDVAKAQSPASLAPAAKQLGMVPAGDPARVVVGQDGKTRVVGEPQKAQSETPDDVTAPTAPPAGPSEGGLEGDLAGTPAGTGAGQ</sequence>
<keyword evidence="4" id="KW-1185">Reference proteome</keyword>
<evidence type="ECO:0008006" key="5">
    <source>
        <dbReference type="Google" id="ProtNLM"/>
    </source>
</evidence>